<gene>
    <name evidence="2" type="ORF">Bca52824_083443</name>
</gene>
<dbReference type="PANTHER" id="PTHR48449:SF1">
    <property type="entry name" value="DUF1985 DOMAIN-CONTAINING PROTEIN"/>
    <property type="match status" value="1"/>
</dbReference>
<reference evidence="2 3" key="1">
    <citation type="submission" date="2020-02" db="EMBL/GenBank/DDBJ databases">
        <authorList>
            <person name="Ma Q."/>
            <person name="Huang Y."/>
            <person name="Song X."/>
            <person name="Pei D."/>
        </authorList>
    </citation>
    <scope>NUCLEOTIDE SEQUENCE [LARGE SCALE GENOMIC DNA]</scope>
    <source>
        <strain evidence="2">Sxm20200214</strain>
        <tissue evidence="2">Leaf</tissue>
    </source>
</reference>
<dbReference type="Proteomes" id="UP000886595">
    <property type="component" value="Unassembled WGS sequence"/>
</dbReference>
<proteinExistence type="predicted"/>
<evidence type="ECO:0000313" key="2">
    <source>
        <dbReference type="EMBL" id="KAG2253307.1"/>
    </source>
</evidence>
<feature type="compositionally biased region" description="Low complexity" evidence="1">
    <location>
        <begin position="25"/>
        <end position="36"/>
    </location>
</feature>
<protein>
    <submittedName>
        <fullName evidence="2">Uncharacterized protein</fullName>
    </submittedName>
</protein>
<name>A0A8X7TT31_BRACI</name>
<dbReference type="PANTHER" id="PTHR48449">
    <property type="entry name" value="DUF1985 DOMAIN-CONTAINING PROTEIN"/>
    <property type="match status" value="1"/>
</dbReference>
<feature type="region of interest" description="Disordered" evidence="1">
    <location>
        <begin position="1"/>
        <end position="36"/>
    </location>
</feature>
<evidence type="ECO:0000313" key="3">
    <source>
        <dbReference type="Proteomes" id="UP000886595"/>
    </source>
</evidence>
<dbReference type="OrthoDB" id="10515313at2759"/>
<sequence>MRKPKSKKKVLVEDEETPPQYEVGDPSSPDLRLPPRLFATDRFPTRRHNIYSSPDLLPFIRNVLRDTPEFETIRRSCLKLFDLLPSMP</sequence>
<keyword evidence="3" id="KW-1185">Reference proteome</keyword>
<comment type="caution">
    <text evidence="2">The sequence shown here is derived from an EMBL/GenBank/DDBJ whole genome shotgun (WGS) entry which is preliminary data.</text>
</comment>
<dbReference type="AlphaFoldDB" id="A0A8X7TT31"/>
<organism evidence="2 3">
    <name type="scientific">Brassica carinata</name>
    <name type="common">Ethiopian mustard</name>
    <name type="synonym">Abyssinian cabbage</name>
    <dbReference type="NCBI Taxonomy" id="52824"/>
    <lineage>
        <taxon>Eukaryota</taxon>
        <taxon>Viridiplantae</taxon>
        <taxon>Streptophyta</taxon>
        <taxon>Embryophyta</taxon>
        <taxon>Tracheophyta</taxon>
        <taxon>Spermatophyta</taxon>
        <taxon>Magnoliopsida</taxon>
        <taxon>eudicotyledons</taxon>
        <taxon>Gunneridae</taxon>
        <taxon>Pentapetalae</taxon>
        <taxon>rosids</taxon>
        <taxon>malvids</taxon>
        <taxon>Brassicales</taxon>
        <taxon>Brassicaceae</taxon>
        <taxon>Brassiceae</taxon>
        <taxon>Brassica</taxon>
    </lineage>
</organism>
<dbReference type="EMBL" id="JAAMPC010000016">
    <property type="protein sequence ID" value="KAG2253307.1"/>
    <property type="molecule type" value="Genomic_DNA"/>
</dbReference>
<evidence type="ECO:0000256" key="1">
    <source>
        <dbReference type="SAM" id="MobiDB-lite"/>
    </source>
</evidence>
<accession>A0A8X7TT31</accession>